<comment type="caution">
    <text evidence="2">The sequence shown here is derived from an EMBL/GenBank/DDBJ whole genome shotgun (WGS) entry which is preliminary data.</text>
</comment>
<organism evidence="2 3">
    <name type="scientific">Aureobasidium melanogenum</name>
    <name type="common">Aureobasidium pullulans var. melanogenum</name>
    <dbReference type="NCBI Taxonomy" id="46634"/>
    <lineage>
        <taxon>Eukaryota</taxon>
        <taxon>Fungi</taxon>
        <taxon>Dikarya</taxon>
        <taxon>Ascomycota</taxon>
        <taxon>Pezizomycotina</taxon>
        <taxon>Dothideomycetes</taxon>
        <taxon>Dothideomycetidae</taxon>
        <taxon>Dothideales</taxon>
        <taxon>Saccotheciaceae</taxon>
        <taxon>Aureobasidium</taxon>
    </lineage>
</organism>
<feature type="non-terminal residue" evidence="2">
    <location>
        <position position="138"/>
    </location>
</feature>
<protein>
    <submittedName>
        <fullName evidence="2">Uncharacterized protein</fullName>
    </submittedName>
</protein>
<feature type="region of interest" description="Disordered" evidence="1">
    <location>
        <begin position="105"/>
        <end position="138"/>
    </location>
</feature>
<reference evidence="2" key="1">
    <citation type="journal article" date="2021" name="J Fungi (Basel)">
        <title>Virulence traits and population genomics of the black yeast Aureobasidium melanogenum.</title>
        <authorList>
            <person name="Cernosa A."/>
            <person name="Sun X."/>
            <person name="Gostincar C."/>
            <person name="Fang C."/>
            <person name="Gunde-Cimerman N."/>
            <person name="Song Z."/>
        </authorList>
    </citation>
    <scope>NUCLEOTIDE SEQUENCE</scope>
    <source>
        <strain evidence="2">EXF-8016</strain>
    </source>
</reference>
<reference evidence="2" key="2">
    <citation type="submission" date="2021-08" db="EMBL/GenBank/DDBJ databases">
        <authorList>
            <person name="Gostincar C."/>
            <person name="Sun X."/>
            <person name="Song Z."/>
            <person name="Gunde-Cimerman N."/>
        </authorList>
    </citation>
    <scope>NUCLEOTIDE SEQUENCE</scope>
    <source>
        <strain evidence="2">EXF-8016</strain>
    </source>
</reference>
<proteinExistence type="predicted"/>
<name>A0A9P8GM87_AURME</name>
<dbReference type="EMBL" id="JAHFYH010000013">
    <property type="protein sequence ID" value="KAH0226129.1"/>
    <property type="molecule type" value="Genomic_DNA"/>
</dbReference>
<sequence>MWLSSYQSTVPKAPLLPVLRLALFGLIGLLPTLSLPAHQAEIHALPTAITSRPGRDGKQLSAIQQHFGLVLAVQLHPLVILSSPLTTQGATPCAANKVQSSVQSSAGKVDIQSPWSKPSNARQGTRSGYRHHSNVLGS</sequence>
<dbReference type="Proteomes" id="UP000767238">
    <property type="component" value="Unassembled WGS sequence"/>
</dbReference>
<accession>A0A9P8GM87</accession>
<feature type="compositionally biased region" description="Basic residues" evidence="1">
    <location>
        <begin position="128"/>
        <end position="138"/>
    </location>
</feature>
<evidence type="ECO:0000256" key="1">
    <source>
        <dbReference type="SAM" id="MobiDB-lite"/>
    </source>
</evidence>
<dbReference type="AlphaFoldDB" id="A0A9P8GM87"/>
<evidence type="ECO:0000313" key="3">
    <source>
        <dbReference type="Proteomes" id="UP000767238"/>
    </source>
</evidence>
<gene>
    <name evidence="2" type="ORF">KCV03_g2846</name>
</gene>
<feature type="compositionally biased region" description="Polar residues" evidence="1">
    <location>
        <begin position="113"/>
        <end position="126"/>
    </location>
</feature>
<evidence type="ECO:0000313" key="2">
    <source>
        <dbReference type="EMBL" id="KAH0226129.1"/>
    </source>
</evidence>